<dbReference type="RefSeq" id="WP_076745224.1">
    <property type="nucleotide sequence ID" value="NZ_MPSB01000012.1"/>
</dbReference>
<accession>A0A1V2ESU1</accession>
<reference evidence="7 8" key="1">
    <citation type="submission" date="2016-11" db="EMBL/GenBank/DDBJ databases">
        <title>Genome sequence of Sphingomonas jeddahensis G39.</title>
        <authorList>
            <person name="Poehlein A."/>
            <person name="Wuebbeler J.H."/>
            <person name="Steinbuechel A."/>
            <person name="Daniel R."/>
        </authorList>
    </citation>
    <scope>NUCLEOTIDE SEQUENCE [LARGE SCALE GENOMIC DNA]</scope>
    <source>
        <strain evidence="7 8">G39</strain>
    </source>
</reference>
<proteinExistence type="predicted"/>
<dbReference type="SUPFAM" id="SSF103088">
    <property type="entry name" value="OmpA-like"/>
    <property type="match status" value="1"/>
</dbReference>
<evidence type="ECO:0000313" key="7">
    <source>
        <dbReference type="EMBL" id="ONF95358.1"/>
    </source>
</evidence>
<feature type="domain" description="OmpA-like" evidence="6">
    <location>
        <begin position="70"/>
        <end position="193"/>
    </location>
</feature>
<keyword evidence="8" id="KW-1185">Reference proteome</keyword>
<evidence type="ECO:0000256" key="2">
    <source>
        <dbReference type="ARBA" id="ARBA00023136"/>
    </source>
</evidence>
<comment type="caution">
    <text evidence="7">The sequence shown here is derived from an EMBL/GenBank/DDBJ whole genome shotgun (WGS) entry which is preliminary data.</text>
</comment>
<dbReference type="EMBL" id="MPSB01000012">
    <property type="protein sequence ID" value="ONF95358.1"/>
    <property type="molecule type" value="Genomic_DNA"/>
</dbReference>
<dbReference type="InterPro" id="IPR036737">
    <property type="entry name" value="OmpA-like_sf"/>
</dbReference>
<keyword evidence="3" id="KW-0998">Cell outer membrane</keyword>
<dbReference type="InterPro" id="IPR006665">
    <property type="entry name" value="OmpA-like"/>
</dbReference>
<dbReference type="GO" id="GO:0016491">
    <property type="term" value="F:oxidoreductase activity"/>
    <property type="evidence" value="ECO:0007669"/>
    <property type="project" value="UniProtKB-KW"/>
</dbReference>
<comment type="subcellular location">
    <subcellularLocation>
        <location evidence="1">Cell outer membrane</location>
    </subcellularLocation>
</comment>
<dbReference type="Proteomes" id="UP000188729">
    <property type="component" value="Unassembled WGS sequence"/>
</dbReference>
<dbReference type="STRING" id="1915074.SPHI_24500"/>
<dbReference type="PROSITE" id="PS51257">
    <property type="entry name" value="PROKAR_LIPOPROTEIN"/>
    <property type="match status" value="1"/>
</dbReference>
<dbReference type="CDD" id="cd07185">
    <property type="entry name" value="OmpA_C-like"/>
    <property type="match status" value="1"/>
</dbReference>
<evidence type="ECO:0000256" key="4">
    <source>
        <dbReference type="PROSITE-ProRule" id="PRU00473"/>
    </source>
</evidence>
<evidence type="ECO:0000256" key="3">
    <source>
        <dbReference type="ARBA" id="ARBA00023237"/>
    </source>
</evidence>
<name>A0A1V2ESU1_9SPHN</name>
<dbReference type="PANTHER" id="PTHR30329">
    <property type="entry name" value="STATOR ELEMENT OF FLAGELLAR MOTOR COMPLEX"/>
    <property type="match status" value="1"/>
</dbReference>
<protein>
    <submittedName>
        <fullName evidence="7">Photosystem I P700 chlorophyll a apoprotein A2</fullName>
        <ecNumber evidence="7">1.97.1.12</ecNumber>
    </submittedName>
</protein>
<dbReference type="PRINTS" id="PR01021">
    <property type="entry name" value="OMPADOMAIN"/>
</dbReference>
<dbReference type="GO" id="GO:0009279">
    <property type="term" value="C:cell outer membrane"/>
    <property type="evidence" value="ECO:0007669"/>
    <property type="project" value="UniProtKB-SubCell"/>
</dbReference>
<evidence type="ECO:0000256" key="5">
    <source>
        <dbReference type="SAM" id="MobiDB-lite"/>
    </source>
</evidence>
<dbReference type="PROSITE" id="PS51123">
    <property type="entry name" value="OMPA_2"/>
    <property type="match status" value="1"/>
</dbReference>
<evidence type="ECO:0000259" key="6">
    <source>
        <dbReference type="PROSITE" id="PS51123"/>
    </source>
</evidence>
<keyword evidence="7" id="KW-0560">Oxidoreductase</keyword>
<dbReference type="InterPro" id="IPR050330">
    <property type="entry name" value="Bact_OuterMem_StrucFunc"/>
</dbReference>
<dbReference type="PANTHER" id="PTHR30329:SF21">
    <property type="entry name" value="LIPOPROTEIN YIAD-RELATED"/>
    <property type="match status" value="1"/>
</dbReference>
<feature type="region of interest" description="Disordered" evidence="5">
    <location>
        <begin position="165"/>
        <end position="223"/>
    </location>
</feature>
<evidence type="ECO:0000313" key="8">
    <source>
        <dbReference type="Proteomes" id="UP000188729"/>
    </source>
</evidence>
<organism evidence="7 8">
    <name type="scientific">Sphingomonas jeddahensis</name>
    <dbReference type="NCBI Taxonomy" id="1915074"/>
    <lineage>
        <taxon>Bacteria</taxon>
        <taxon>Pseudomonadati</taxon>
        <taxon>Pseudomonadota</taxon>
        <taxon>Alphaproteobacteria</taxon>
        <taxon>Sphingomonadales</taxon>
        <taxon>Sphingomonadaceae</taxon>
        <taxon>Sphingomonas</taxon>
    </lineage>
</organism>
<dbReference type="AlphaFoldDB" id="A0A1V2ESU1"/>
<sequence>MTITRITPMLVLALAACSPAPVRNESEPMLNVAEEDTDNILATPPEEALGNNAAAPKSILRPDVVEPEAAPPPLEPLDVVISFASSGTVLDDQARQALDAMLAEPAFAAGGKITLRGHSDSRGHDGDNLVASRKRAEAVRAYLINKKVAPDRITLVALGETRPIAPNAKLDGSDDPDGRGRNRRVEIEVSLPQSPARTPPPSAEANTVPAAATPSRDPMSPRT</sequence>
<evidence type="ECO:0000256" key="1">
    <source>
        <dbReference type="ARBA" id="ARBA00004442"/>
    </source>
</evidence>
<feature type="compositionally biased region" description="Basic and acidic residues" evidence="5">
    <location>
        <begin position="176"/>
        <end position="187"/>
    </location>
</feature>
<keyword evidence="2 4" id="KW-0472">Membrane</keyword>
<dbReference type="Pfam" id="PF00691">
    <property type="entry name" value="OmpA"/>
    <property type="match status" value="1"/>
</dbReference>
<dbReference type="InterPro" id="IPR006664">
    <property type="entry name" value="OMP_bac"/>
</dbReference>
<dbReference type="Gene3D" id="3.30.1330.60">
    <property type="entry name" value="OmpA-like domain"/>
    <property type="match status" value="1"/>
</dbReference>
<dbReference type="EC" id="1.97.1.12" evidence="7"/>
<gene>
    <name evidence="7" type="primary">psaB</name>
    <name evidence="7" type="ORF">SPHI_24500</name>
</gene>